<name>A0AAD0QRS5_PSEDL</name>
<dbReference type="Proteomes" id="UP000256503">
    <property type="component" value="Chromosome"/>
</dbReference>
<dbReference type="PANTHER" id="PTHR38477:SF1">
    <property type="entry name" value="MUREIN L,D-TRANSPEPTIDASE CATALYTIC DOMAIN FAMILY PROTEIN"/>
    <property type="match status" value="1"/>
</dbReference>
<proteinExistence type="predicted"/>
<dbReference type="Pfam" id="PF13645">
    <property type="entry name" value="YkuD_2"/>
    <property type="match status" value="1"/>
</dbReference>
<dbReference type="AlphaFoldDB" id="A0AAD0QRS5"/>
<gene>
    <name evidence="1" type="ORF">DVB73_00510</name>
</gene>
<accession>A0AAD0QRS5</accession>
<dbReference type="PANTHER" id="PTHR38477">
    <property type="entry name" value="HYPOTHETICAL EXPORTED PROTEIN"/>
    <property type="match status" value="1"/>
</dbReference>
<reference evidence="1 2" key="1">
    <citation type="submission" date="2018-07" db="EMBL/GenBank/DDBJ databases">
        <title>Complete genome sequence of a Pseudomonas plecoglossicida strain pathogenic to the marine fish, Larimichthys crocea.</title>
        <authorList>
            <person name="Tao Z."/>
        </authorList>
    </citation>
    <scope>NUCLEOTIDE SEQUENCE [LARGE SCALE GENOMIC DNA]</scope>
    <source>
        <strain evidence="1 2">XSDHY-P</strain>
    </source>
</reference>
<dbReference type="InterPro" id="IPR032676">
    <property type="entry name" value="YkuD_2"/>
</dbReference>
<evidence type="ECO:0000313" key="1">
    <source>
        <dbReference type="EMBL" id="AXM94418.1"/>
    </source>
</evidence>
<dbReference type="EMBL" id="CP031146">
    <property type="protein sequence ID" value="AXM94418.1"/>
    <property type="molecule type" value="Genomic_DNA"/>
</dbReference>
<sequence>MLDEINIWQESYRGQNGYPLRVKGLEPGFNDNAFDRAIVIHGAPYVSSVPFLSVPNARLRSSH</sequence>
<evidence type="ECO:0000313" key="2">
    <source>
        <dbReference type="Proteomes" id="UP000256503"/>
    </source>
</evidence>
<organism evidence="1 2">
    <name type="scientific">Pseudomonas plecoglossicida</name>
    <dbReference type="NCBI Taxonomy" id="70775"/>
    <lineage>
        <taxon>Bacteria</taxon>
        <taxon>Pseudomonadati</taxon>
        <taxon>Pseudomonadota</taxon>
        <taxon>Gammaproteobacteria</taxon>
        <taxon>Pseudomonadales</taxon>
        <taxon>Pseudomonadaceae</taxon>
        <taxon>Pseudomonas</taxon>
    </lineage>
</organism>
<protein>
    <submittedName>
        <fullName evidence="1">Uncharacterized protein</fullName>
    </submittedName>
</protein>